<sequence length="147" mass="17316">MVPRLDIARDNPWDFLKSSFDWHTVRYCEAFKEFLTSVWHTARDVVQILRSKYKMDGLVPNKLKDKNLSRHWKGIGNVREDVKLHKRPSKEWLKVNSGGAREIDTRIATDEWIRCYGRKIGNAWCLMRNSGEPWMASTMLGPLAQRR</sequence>
<dbReference type="Proteomes" id="UP000239757">
    <property type="component" value="Unassembled WGS sequence"/>
</dbReference>
<dbReference type="OrthoDB" id="10537257at2759"/>
<evidence type="ECO:0000313" key="1">
    <source>
        <dbReference type="EMBL" id="PPR83578.1"/>
    </source>
</evidence>
<protein>
    <submittedName>
        <fullName evidence="1">Uncharacterized protein</fullName>
    </submittedName>
</protein>
<proteinExistence type="predicted"/>
<evidence type="ECO:0000313" key="2">
    <source>
        <dbReference type="Proteomes" id="UP000239757"/>
    </source>
</evidence>
<accession>A0A2P5VXL0</accession>
<organism evidence="1 2">
    <name type="scientific">Gossypium barbadense</name>
    <name type="common">Sea Island cotton</name>
    <name type="synonym">Hibiscus barbadensis</name>
    <dbReference type="NCBI Taxonomy" id="3634"/>
    <lineage>
        <taxon>Eukaryota</taxon>
        <taxon>Viridiplantae</taxon>
        <taxon>Streptophyta</taxon>
        <taxon>Embryophyta</taxon>
        <taxon>Tracheophyta</taxon>
        <taxon>Spermatophyta</taxon>
        <taxon>Magnoliopsida</taxon>
        <taxon>eudicotyledons</taxon>
        <taxon>Gunneridae</taxon>
        <taxon>Pentapetalae</taxon>
        <taxon>rosids</taxon>
        <taxon>malvids</taxon>
        <taxon>Malvales</taxon>
        <taxon>Malvaceae</taxon>
        <taxon>Malvoideae</taxon>
        <taxon>Gossypium</taxon>
    </lineage>
</organism>
<dbReference type="AlphaFoldDB" id="A0A2P5VXL0"/>
<gene>
    <name evidence="1" type="ORF">GOBAR_AA37130</name>
</gene>
<dbReference type="EMBL" id="KZ670284">
    <property type="protein sequence ID" value="PPR83578.1"/>
    <property type="molecule type" value="Genomic_DNA"/>
</dbReference>
<name>A0A2P5VXL0_GOSBA</name>
<reference evidence="1 2" key="1">
    <citation type="submission" date="2015-01" db="EMBL/GenBank/DDBJ databases">
        <title>Genome of allotetraploid Gossypium barbadense reveals genomic plasticity and fiber elongation in cotton evolution.</title>
        <authorList>
            <person name="Chen X."/>
            <person name="Liu X."/>
            <person name="Zhao B."/>
            <person name="Zheng H."/>
            <person name="Hu Y."/>
            <person name="Lu G."/>
            <person name="Yang C."/>
            <person name="Chen J."/>
            <person name="Shan C."/>
            <person name="Zhang L."/>
            <person name="Zhou Y."/>
            <person name="Wang L."/>
            <person name="Guo W."/>
            <person name="Bai Y."/>
            <person name="Ruan J."/>
            <person name="Shangguan X."/>
            <person name="Mao Y."/>
            <person name="Jiang J."/>
            <person name="Zhu Y."/>
            <person name="Lei J."/>
            <person name="Kang H."/>
            <person name="Chen S."/>
            <person name="He X."/>
            <person name="Wang R."/>
            <person name="Wang Y."/>
            <person name="Chen J."/>
            <person name="Wang L."/>
            <person name="Yu S."/>
            <person name="Wang B."/>
            <person name="Wei J."/>
            <person name="Song S."/>
            <person name="Lu X."/>
            <person name="Gao Z."/>
            <person name="Gu W."/>
            <person name="Deng X."/>
            <person name="Ma D."/>
            <person name="Wang S."/>
            <person name="Liang W."/>
            <person name="Fang L."/>
            <person name="Cai C."/>
            <person name="Zhu X."/>
            <person name="Zhou B."/>
            <person name="Zhang Y."/>
            <person name="Chen Z."/>
            <person name="Xu S."/>
            <person name="Zhu R."/>
            <person name="Wang S."/>
            <person name="Zhang T."/>
            <person name="Zhao G."/>
        </authorList>
    </citation>
    <scope>NUCLEOTIDE SEQUENCE [LARGE SCALE GENOMIC DNA]</scope>
    <source>
        <strain evidence="2">cv. Xinhai21</strain>
        <tissue evidence="1">Leaf</tissue>
    </source>
</reference>